<dbReference type="InterPro" id="IPR045584">
    <property type="entry name" value="Pilin-like"/>
</dbReference>
<name>A0A2H9U5T3_9GAMM</name>
<sequence length="132" mass="14320">MISFYRGFSLVELMIVITIVAILSLIAYPSYQQYLLTTHRVEAKKMLLDVANRQESYFMDFSQYASSATALSVNALSESGFYQLSVSAAGNTFTLSATAVGNQASDLDCTRLSINETGVKSASGAASSRCWD</sequence>
<dbReference type="Gene3D" id="3.30.700.10">
    <property type="entry name" value="Glycoprotein, Type 4 Pilin"/>
    <property type="match status" value="1"/>
</dbReference>
<evidence type="ECO:0000313" key="3">
    <source>
        <dbReference type="Proteomes" id="UP000235861"/>
    </source>
</evidence>
<dbReference type="NCBIfam" id="TIGR02532">
    <property type="entry name" value="IV_pilin_GFxxxE"/>
    <property type="match status" value="1"/>
</dbReference>
<dbReference type="InterPro" id="IPR031982">
    <property type="entry name" value="PilE-like"/>
</dbReference>
<gene>
    <name evidence="2" type="ORF">CUC53_07470</name>
</gene>
<keyword evidence="1" id="KW-1133">Transmembrane helix</keyword>
<proteinExistence type="predicted"/>
<accession>A0A2H9U5T3</accession>
<evidence type="ECO:0000313" key="2">
    <source>
        <dbReference type="EMBL" id="PJG59413.1"/>
    </source>
</evidence>
<keyword evidence="1" id="KW-0812">Transmembrane</keyword>
<keyword evidence="3" id="KW-1185">Reference proteome</keyword>
<dbReference type="SUPFAM" id="SSF54523">
    <property type="entry name" value="Pili subunits"/>
    <property type="match status" value="1"/>
</dbReference>
<comment type="caution">
    <text evidence="2">The sequence shown here is derived from an EMBL/GenBank/DDBJ whole genome shotgun (WGS) entry which is preliminary data.</text>
</comment>
<evidence type="ECO:0000256" key="1">
    <source>
        <dbReference type="SAM" id="Phobius"/>
    </source>
</evidence>
<dbReference type="PROSITE" id="PS00409">
    <property type="entry name" value="PROKAR_NTER_METHYL"/>
    <property type="match status" value="1"/>
</dbReference>
<keyword evidence="1" id="KW-0472">Membrane</keyword>
<dbReference type="Proteomes" id="UP000235861">
    <property type="component" value="Unassembled WGS sequence"/>
</dbReference>
<dbReference type="AlphaFoldDB" id="A0A2H9U5T3"/>
<organism evidence="2 3">
    <name type="scientific">Aeromonas cavernicola</name>
    <dbReference type="NCBI Taxonomy" id="1006623"/>
    <lineage>
        <taxon>Bacteria</taxon>
        <taxon>Pseudomonadati</taxon>
        <taxon>Pseudomonadota</taxon>
        <taxon>Gammaproteobacteria</taxon>
        <taxon>Aeromonadales</taxon>
        <taxon>Aeromonadaceae</taxon>
        <taxon>Aeromonas</taxon>
    </lineage>
</organism>
<dbReference type="RefSeq" id="WP_100293575.1">
    <property type="nucleotide sequence ID" value="NZ_PGGC01000067.1"/>
</dbReference>
<protein>
    <submittedName>
        <fullName evidence="2">Prepilin-type cleavage/methylation domain-containing protein</fullName>
    </submittedName>
</protein>
<dbReference type="Pfam" id="PF07963">
    <property type="entry name" value="N_methyl"/>
    <property type="match status" value="1"/>
</dbReference>
<dbReference type="OrthoDB" id="5296638at2"/>
<dbReference type="Pfam" id="PF16732">
    <property type="entry name" value="ComP_DUS"/>
    <property type="match status" value="1"/>
</dbReference>
<dbReference type="InterPro" id="IPR012902">
    <property type="entry name" value="N_methyl_site"/>
</dbReference>
<feature type="transmembrane region" description="Helical" evidence="1">
    <location>
        <begin position="7"/>
        <end position="28"/>
    </location>
</feature>
<reference evidence="2 3" key="1">
    <citation type="submission" date="2017-11" db="EMBL/GenBank/DDBJ databases">
        <title>Draft genome sequence of environmental isolate Aeromonas cavernicola sp. nov. MDC 2508.</title>
        <authorList>
            <person name="Colston S.M."/>
            <person name="Navarro A."/>
            <person name="Martinez-Murcia A.J."/>
            <person name="Graf J."/>
        </authorList>
    </citation>
    <scope>NUCLEOTIDE SEQUENCE [LARGE SCALE GENOMIC DNA]</scope>
    <source>
        <strain evidence="2 3">MDC 2508</strain>
    </source>
</reference>
<dbReference type="EMBL" id="PGGC01000067">
    <property type="protein sequence ID" value="PJG59413.1"/>
    <property type="molecule type" value="Genomic_DNA"/>
</dbReference>
<dbReference type="GO" id="GO:0043683">
    <property type="term" value="P:type IV pilus assembly"/>
    <property type="evidence" value="ECO:0007669"/>
    <property type="project" value="InterPro"/>
</dbReference>